<sequence length="516" mass="59770">MQEMVNSTQIDPPFWWSGMKNPVVQLFIYGPKISLFKPKVDSESIIIVSTVLVESPNYIIINLDTTDADPQTFAIEFSNENDFFVMKYELKQREPHATVIDSFDSSDVVYLLMPDRFSKGSEYELPGLPKDTENDVQDPTMSSSNNIPTTLKSNDETTGKFIDPNFPHLRARYHVDRGDPNARHGGDLIGVRNHLDYFCDLGITTVWMTPIFENDMEGGSYHGYASTDFYKVDPRFGTNEEYLSFVEECHKRGLKVVMDMVFNHCGSNHIWYIDTPSKDWFNCRRNYVPTTHEIQTMYSPYGADIDKGEFNDGYFVDTMPDLNHRNQIIERYLVQNSIWWIENTRINGIRQDTYPYCDQPMMSRWIKSVQDEYPGFNIVGEVWLDSAIGISYFQNGNTFNELQPLLPTVMDFQLMSIIGEVVEHETSFNDGFYKLYRHLNFDYVYPDVYKVLRFLDNHDTDRFLKGQVENLYSFKQGMTVLLTIPGIPQIYYGTEILMYGTKGISDGYVRSDFPGG</sequence>
<dbReference type="PANTHER" id="PTHR10357:SF210">
    <property type="entry name" value="MALTODEXTRIN GLUCOSIDASE"/>
    <property type="match status" value="1"/>
</dbReference>
<accession>A0A1J4KLX9</accession>
<dbReference type="InterPro" id="IPR014756">
    <property type="entry name" value="Ig_E-set"/>
</dbReference>
<evidence type="ECO:0000313" key="5">
    <source>
        <dbReference type="EMBL" id="OHT11944.1"/>
    </source>
</evidence>
<dbReference type="Pfam" id="PF00128">
    <property type="entry name" value="Alpha-amylase"/>
    <property type="match status" value="1"/>
</dbReference>
<gene>
    <name evidence="5" type="ORF">TRFO_18425</name>
</gene>
<dbReference type="VEuPathDB" id="TrichDB:TRFO_18425"/>
<dbReference type="RefSeq" id="XP_068365080.1">
    <property type="nucleotide sequence ID" value="XM_068500176.1"/>
</dbReference>
<keyword evidence="1 5" id="KW-0378">Hydrolase</keyword>
<dbReference type="SUPFAM" id="SSF81296">
    <property type="entry name" value="E set domains"/>
    <property type="match status" value="1"/>
</dbReference>
<keyword evidence="2" id="KW-0326">Glycosidase</keyword>
<dbReference type="AlphaFoldDB" id="A0A1J4KLX9"/>
<dbReference type="PANTHER" id="PTHR10357">
    <property type="entry name" value="ALPHA-AMYLASE FAMILY MEMBER"/>
    <property type="match status" value="1"/>
</dbReference>
<dbReference type="EMBL" id="MLAK01000575">
    <property type="protein sequence ID" value="OHT11944.1"/>
    <property type="molecule type" value="Genomic_DNA"/>
</dbReference>
<dbReference type="GeneID" id="94834880"/>
<proteinExistence type="predicted"/>
<dbReference type="InterPro" id="IPR006047">
    <property type="entry name" value="GH13_cat_dom"/>
</dbReference>
<reference evidence="5" key="1">
    <citation type="submission" date="2016-10" db="EMBL/GenBank/DDBJ databases">
        <authorList>
            <person name="Benchimol M."/>
            <person name="Almeida L.G."/>
            <person name="Vasconcelos A.T."/>
            <person name="Perreira-Neves A."/>
            <person name="Rosa I.A."/>
            <person name="Tasca T."/>
            <person name="Bogo M.R."/>
            <person name="de Souza W."/>
        </authorList>
    </citation>
    <scope>NUCLEOTIDE SEQUENCE [LARGE SCALE GENOMIC DNA]</scope>
    <source>
        <strain evidence="5">K</strain>
    </source>
</reference>
<comment type="caution">
    <text evidence="5">The sequence shown here is derived from an EMBL/GenBank/DDBJ whole genome shotgun (WGS) entry which is preliminary data.</text>
</comment>
<feature type="region of interest" description="Disordered" evidence="3">
    <location>
        <begin position="123"/>
        <end position="158"/>
    </location>
</feature>
<evidence type="ECO:0000256" key="1">
    <source>
        <dbReference type="ARBA" id="ARBA00022801"/>
    </source>
</evidence>
<dbReference type="InterPro" id="IPR013783">
    <property type="entry name" value="Ig-like_fold"/>
</dbReference>
<dbReference type="OrthoDB" id="1740265at2759"/>
<dbReference type="GO" id="GO:0016798">
    <property type="term" value="F:hydrolase activity, acting on glycosyl bonds"/>
    <property type="evidence" value="ECO:0007669"/>
    <property type="project" value="UniProtKB-KW"/>
</dbReference>
<dbReference type="Gene3D" id="2.60.40.10">
    <property type="entry name" value="Immunoglobulins"/>
    <property type="match status" value="1"/>
</dbReference>
<dbReference type="GO" id="GO:0005975">
    <property type="term" value="P:carbohydrate metabolic process"/>
    <property type="evidence" value="ECO:0007669"/>
    <property type="project" value="InterPro"/>
</dbReference>
<dbReference type="Gene3D" id="3.20.20.80">
    <property type="entry name" value="Glycosidases"/>
    <property type="match status" value="1"/>
</dbReference>
<evidence type="ECO:0000256" key="3">
    <source>
        <dbReference type="SAM" id="MobiDB-lite"/>
    </source>
</evidence>
<organism evidence="5 6">
    <name type="scientific">Tritrichomonas foetus</name>
    <dbReference type="NCBI Taxonomy" id="1144522"/>
    <lineage>
        <taxon>Eukaryota</taxon>
        <taxon>Metamonada</taxon>
        <taxon>Parabasalia</taxon>
        <taxon>Tritrichomonadida</taxon>
        <taxon>Tritrichomonadidae</taxon>
        <taxon>Tritrichomonas</taxon>
    </lineage>
</organism>
<feature type="compositionally biased region" description="Polar residues" evidence="3">
    <location>
        <begin position="137"/>
        <end position="152"/>
    </location>
</feature>
<dbReference type="Proteomes" id="UP000179807">
    <property type="component" value="Unassembled WGS sequence"/>
</dbReference>
<dbReference type="Pfam" id="PF09087">
    <property type="entry name" value="Cyc-maltodext_N"/>
    <property type="match status" value="1"/>
</dbReference>
<dbReference type="SMART" id="SM00642">
    <property type="entry name" value="Aamy"/>
    <property type="match status" value="1"/>
</dbReference>
<keyword evidence="6" id="KW-1185">Reference proteome</keyword>
<dbReference type="SUPFAM" id="SSF51445">
    <property type="entry name" value="(Trans)glycosidases"/>
    <property type="match status" value="1"/>
</dbReference>
<evidence type="ECO:0000313" key="6">
    <source>
        <dbReference type="Proteomes" id="UP000179807"/>
    </source>
</evidence>
<evidence type="ECO:0000256" key="2">
    <source>
        <dbReference type="ARBA" id="ARBA00023295"/>
    </source>
</evidence>
<dbReference type="InterPro" id="IPR015171">
    <property type="entry name" value="Cyc-maltodext_N"/>
</dbReference>
<feature type="domain" description="Glycosyl hydrolase family 13 catalytic" evidence="4">
    <location>
        <begin position="111"/>
        <end position="516"/>
    </location>
</feature>
<name>A0A1J4KLX9_9EUKA</name>
<evidence type="ECO:0000259" key="4">
    <source>
        <dbReference type="SMART" id="SM00642"/>
    </source>
</evidence>
<dbReference type="InterPro" id="IPR017853">
    <property type="entry name" value="GH"/>
</dbReference>
<protein>
    <submittedName>
        <fullName evidence="5">Glycoside hydrolase family protein</fullName>
    </submittedName>
</protein>